<feature type="region of interest" description="Disordered" evidence="3">
    <location>
        <begin position="202"/>
        <end position="226"/>
    </location>
</feature>
<keyword evidence="4" id="KW-1133">Transmembrane helix</keyword>
<evidence type="ECO:0000256" key="1">
    <source>
        <dbReference type="ARBA" id="ARBA00023015"/>
    </source>
</evidence>
<evidence type="ECO:0000313" key="7">
    <source>
        <dbReference type="Proteomes" id="UP001589619"/>
    </source>
</evidence>
<dbReference type="SUPFAM" id="SSF46689">
    <property type="entry name" value="Homeodomain-like"/>
    <property type="match status" value="1"/>
</dbReference>
<evidence type="ECO:0000259" key="5">
    <source>
        <dbReference type="PROSITE" id="PS01124"/>
    </source>
</evidence>
<comment type="caution">
    <text evidence="6">The sequence shown here is derived from an EMBL/GenBank/DDBJ whole genome shotgun (WGS) entry which is preliminary data.</text>
</comment>
<dbReference type="RefSeq" id="WP_344916906.1">
    <property type="nucleotide sequence ID" value="NZ_BAAAYO010000021.1"/>
</dbReference>
<evidence type="ECO:0000313" key="6">
    <source>
        <dbReference type="EMBL" id="MFB9750240.1"/>
    </source>
</evidence>
<keyword evidence="2" id="KW-0804">Transcription</keyword>
<dbReference type="PANTHER" id="PTHR47893">
    <property type="entry name" value="REGULATORY PROTEIN PCHR"/>
    <property type="match status" value="1"/>
</dbReference>
<proteinExistence type="predicted"/>
<dbReference type="SMART" id="SM00342">
    <property type="entry name" value="HTH_ARAC"/>
    <property type="match status" value="1"/>
</dbReference>
<dbReference type="Proteomes" id="UP001589619">
    <property type="component" value="Unassembled WGS sequence"/>
</dbReference>
<protein>
    <recommendedName>
        <fullName evidence="5">HTH araC/xylS-type domain-containing protein</fullName>
    </recommendedName>
</protein>
<accession>A0ABV5VPN3</accession>
<evidence type="ECO:0000256" key="4">
    <source>
        <dbReference type="SAM" id="Phobius"/>
    </source>
</evidence>
<feature type="domain" description="HTH araC/xylS-type" evidence="5">
    <location>
        <begin position="77"/>
        <end position="161"/>
    </location>
</feature>
<keyword evidence="4" id="KW-0812">Transmembrane</keyword>
<dbReference type="PROSITE" id="PS01124">
    <property type="entry name" value="HTH_ARAC_FAMILY_2"/>
    <property type="match status" value="1"/>
</dbReference>
<keyword evidence="1" id="KW-0805">Transcription regulation</keyword>
<gene>
    <name evidence="6" type="ORF">ACFFNY_01530</name>
</gene>
<keyword evidence="7" id="KW-1185">Reference proteome</keyword>
<evidence type="ECO:0000256" key="2">
    <source>
        <dbReference type="ARBA" id="ARBA00023163"/>
    </source>
</evidence>
<dbReference type="InterPro" id="IPR018060">
    <property type="entry name" value="HTH_AraC"/>
</dbReference>
<sequence length="226" mass="26228">METWLKHHHGNIDPFPNTPAIQRCISEMIHCTHLGTMKRLYMESKALEFIALFGESDGYGSVGGSVMLRHSDISKLQQARELVQKHFEQPLSIRELSKRVGLNEFKLKKGFRELFDMTIFELVRQIRMEKALWYMEVERLNVGETAFRSAIATSAISRRIFVSIMAAIQAIMSNVLASLIWSRTDKRRYSLAKNSKLFLDGQTRNKGKQRQSETVQHMRPKKRKMP</sequence>
<feature type="transmembrane region" description="Helical" evidence="4">
    <location>
        <begin position="160"/>
        <end position="181"/>
    </location>
</feature>
<reference evidence="6 7" key="1">
    <citation type="submission" date="2024-09" db="EMBL/GenBank/DDBJ databases">
        <authorList>
            <person name="Sun Q."/>
            <person name="Mori K."/>
        </authorList>
    </citation>
    <scope>NUCLEOTIDE SEQUENCE [LARGE SCALE GENOMIC DNA]</scope>
    <source>
        <strain evidence="6 7">JCM 12520</strain>
    </source>
</reference>
<organism evidence="6 7">
    <name type="scientific">Paenibacillus hodogayensis</name>
    <dbReference type="NCBI Taxonomy" id="279208"/>
    <lineage>
        <taxon>Bacteria</taxon>
        <taxon>Bacillati</taxon>
        <taxon>Bacillota</taxon>
        <taxon>Bacilli</taxon>
        <taxon>Bacillales</taxon>
        <taxon>Paenibacillaceae</taxon>
        <taxon>Paenibacillus</taxon>
    </lineage>
</organism>
<dbReference type="PANTHER" id="PTHR47893:SF1">
    <property type="entry name" value="REGULATORY PROTEIN PCHR"/>
    <property type="match status" value="1"/>
</dbReference>
<dbReference type="InterPro" id="IPR009057">
    <property type="entry name" value="Homeodomain-like_sf"/>
</dbReference>
<name>A0ABV5VPN3_9BACL</name>
<dbReference type="InterPro" id="IPR053142">
    <property type="entry name" value="PchR_regulatory_protein"/>
</dbReference>
<evidence type="ECO:0000256" key="3">
    <source>
        <dbReference type="SAM" id="MobiDB-lite"/>
    </source>
</evidence>
<dbReference type="EMBL" id="JBHMAG010000002">
    <property type="protein sequence ID" value="MFB9750240.1"/>
    <property type="molecule type" value="Genomic_DNA"/>
</dbReference>
<keyword evidence="4" id="KW-0472">Membrane</keyword>
<dbReference type="Gene3D" id="1.10.10.60">
    <property type="entry name" value="Homeodomain-like"/>
    <property type="match status" value="1"/>
</dbReference>